<dbReference type="SUPFAM" id="SSF47413">
    <property type="entry name" value="lambda repressor-like DNA-binding domains"/>
    <property type="match status" value="1"/>
</dbReference>
<dbReference type="InterPro" id="IPR010982">
    <property type="entry name" value="Lambda_DNA-bd_dom_sf"/>
</dbReference>
<feature type="region of interest" description="Disordered" evidence="1">
    <location>
        <begin position="182"/>
        <end position="203"/>
    </location>
</feature>
<evidence type="ECO:0000313" key="4">
    <source>
        <dbReference type="Proteomes" id="UP000045285"/>
    </source>
</evidence>
<reference evidence="4" key="1">
    <citation type="submission" date="2014-08" db="EMBL/GenBank/DDBJ databases">
        <authorList>
            <person name="Moulin L."/>
        </authorList>
    </citation>
    <scope>NUCLEOTIDE SEQUENCE [LARGE SCALE GENOMIC DNA]</scope>
</reference>
<dbReference type="CDD" id="cd00093">
    <property type="entry name" value="HTH_XRE"/>
    <property type="match status" value="1"/>
</dbReference>
<evidence type="ECO:0000259" key="2">
    <source>
        <dbReference type="PROSITE" id="PS50943"/>
    </source>
</evidence>
<dbReference type="GO" id="GO:0003677">
    <property type="term" value="F:DNA binding"/>
    <property type="evidence" value="ECO:0007669"/>
    <property type="project" value="InterPro"/>
</dbReference>
<accession>A0A090DAA3</accession>
<organism evidence="3 4">
    <name type="scientific">Mesorhizobium plurifarium</name>
    <dbReference type="NCBI Taxonomy" id="69974"/>
    <lineage>
        <taxon>Bacteria</taxon>
        <taxon>Pseudomonadati</taxon>
        <taxon>Pseudomonadota</taxon>
        <taxon>Alphaproteobacteria</taxon>
        <taxon>Hyphomicrobiales</taxon>
        <taxon>Phyllobacteriaceae</taxon>
        <taxon>Mesorhizobium</taxon>
    </lineage>
</organism>
<dbReference type="Pfam" id="PF01381">
    <property type="entry name" value="HTH_3"/>
    <property type="match status" value="1"/>
</dbReference>
<dbReference type="EMBL" id="CCMZ01000003">
    <property type="protein sequence ID" value="CDX12052.1"/>
    <property type="molecule type" value="Genomic_DNA"/>
</dbReference>
<dbReference type="PROSITE" id="PS50943">
    <property type="entry name" value="HTH_CROC1"/>
    <property type="match status" value="1"/>
</dbReference>
<evidence type="ECO:0000256" key="1">
    <source>
        <dbReference type="SAM" id="MobiDB-lite"/>
    </source>
</evidence>
<evidence type="ECO:0000313" key="3">
    <source>
        <dbReference type="EMBL" id="CDX12052.1"/>
    </source>
</evidence>
<name>A0A090DAA3_MESPL</name>
<feature type="compositionally biased region" description="Low complexity" evidence="1">
    <location>
        <begin position="182"/>
        <end position="191"/>
    </location>
</feature>
<feature type="region of interest" description="Disordered" evidence="1">
    <location>
        <begin position="124"/>
        <end position="147"/>
    </location>
</feature>
<dbReference type="Proteomes" id="UP000045285">
    <property type="component" value="Unassembled WGS sequence"/>
</dbReference>
<sequence>MHMLLGGLPGKPFSFCDVSEHFSLAEFHLRMTEPHETGEAEDANRRELTPAYCRAARALLDWPQVRLAAKSNLSEATIRDFESGRRILRTGRIVAVRKAFESAGVTLTLGGPLLTTSADIPLSETEDQRAGAPAARTSKRIRSRPLKGEDAEVKHVVQVHDISPAQRESWCAVTVTTGARSTRLRQSTRTTNEGPLDRAYAAS</sequence>
<proteinExistence type="predicted"/>
<dbReference type="Gene3D" id="1.10.260.40">
    <property type="entry name" value="lambda repressor-like DNA-binding domains"/>
    <property type="match status" value="1"/>
</dbReference>
<dbReference type="InterPro" id="IPR001387">
    <property type="entry name" value="Cro/C1-type_HTH"/>
</dbReference>
<dbReference type="AlphaFoldDB" id="A0A090DAA3"/>
<feature type="domain" description="HTH cro/C1-type" evidence="2">
    <location>
        <begin position="54"/>
        <end position="107"/>
    </location>
</feature>
<protein>
    <recommendedName>
        <fullName evidence="2">HTH cro/C1-type domain-containing protein</fullName>
    </recommendedName>
</protein>
<gene>
    <name evidence="3" type="ORF">MPL3356_110308</name>
</gene>
<keyword evidence="4" id="KW-1185">Reference proteome</keyword>